<dbReference type="Proteomes" id="UP000054324">
    <property type="component" value="Unassembled WGS sequence"/>
</dbReference>
<dbReference type="CTD" id="20326687"/>
<protein>
    <submittedName>
        <fullName evidence="1">Uncharacterized protein</fullName>
    </submittedName>
</protein>
<accession>A0A075AJS8</accession>
<name>A0A075AJS8_OPIVI</name>
<dbReference type="EMBL" id="KL596621">
    <property type="protein sequence ID" value="KER33909.1"/>
    <property type="molecule type" value="Genomic_DNA"/>
</dbReference>
<proteinExistence type="predicted"/>
<dbReference type="KEGG" id="ovi:T265_12519"/>
<dbReference type="GeneID" id="20326687"/>
<dbReference type="AlphaFoldDB" id="A0A075AJS8"/>
<organism evidence="1 2">
    <name type="scientific">Opisthorchis viverrini</name>
    <name type="common">Southeast Asian liver fluke</name>
    <dbReference type="NCBI Taxonomy" id="6198"/>
    <lineage>
        <taxon>Eukaryota</taxon>
        <taxon>Metazoa</taxon>
        <taxon>Spiralia</taxon>
        <taxon>Lophotrochozoa</taxon>
        <taxon>Platyhelminthes</taxon>
        <taxon>Trematoda</taxon>
        <taxon>Digenea</taxon>
        <taxon>Opisthorchiida</taxon>
        <taxon>Opisthorchiata</taxon>
        <taxon>Opisthorchiidae</taxon>
        <taxon>Opisthorchis</taxon>
    </lineage>
</organism>
<evidence type="ECO:0000313" key="1">
    <source>
        <dbReference type="EMBL" id="KER33909.1"/>
    </source>
</evidence>
<evidence type="ECO:0000313" key="2">
    <source>
        <dbReference type="Proteomes" id="UP000054324"/>
    </source>
</evidence>
<sequence>MLFPSFQLSVDLEWLADSLLPALARESVCADCVRFPCMSVCVYVGESAHELLLRSLDGTDNQRPMSQLNVTLAGSTDTAMIMQLQTPRQCVEILVARLWSLVVDQMAVDLFTEPGNWLANVSFLS</sequence>
<keyword evidence="2" id="KW-1185">Reference proteome</keyword>
<dbReference type="RefSeq" id="XP_009162419.1">
    <property type="nucleotide sequence ID" value="XM_009164155.1"/>
</dbReference>
<gene>
    <name evidence="1" type="ORF">T265_12519</name>
</gene>
<reference evidence="1 2" key="1">
    <citation type="submission" date="2013-11" db="EMBL/GenBank/DDBJ databases">
        <title>Opisthorchis viverrini - life in the bile duct.</title>
        <authorList>
            <person name="Young N.D."/>
            <person name="Nagarajan N."/>
            <person name="Lin S.J."/>
            <person name="Korhonen P.K."/>
            <person name="Jex A.R."/>
            <person name="Hall R.S."/>
            <person name="Safavi-Hemami H."/>
            <person name="Kaewkong W."/>
            <person name="Bertrand D."/>
            <person name="Gao S."/>
            <person name="Seet Q."/>
            <person name="Wongkham S."/>
            <person name="Teh B.T."/>
            <person name="Wongkham C."/>
            <person name="Intapan P.M."/>
            <person name="Maleewong W."/>
            <person name="Yang X."/>
            <person name="Hu M."/>
            <person name="Wang Z."/>
            <person name="Hofmann A."/>
            <person name="Sternberg P.W."/>
            <person name="Tan P."/>
            <person name="Wang J."/>
            <person name="Gasser R.B."/>
        </authorList>
    </citation>
    <scope>NUCLEOTIDE SEQUENCE [LARGE SCALE GENOMIC DNA]</scope>
</reference>